<organism evidence="1 2">
    <name type="scientific">Plakobranchus ocellatus</name>
    <dbReference type="NCBI Taxonomy" id="259542"/>
    <lineage>
        <taxon>Eukaryota</taxon>
        <taxon>Metazoa</taxon>
        <taxon>Spiralia</taxon>
        <taxon>Lophotrochozoa</taxon>
        <taxon>Mollusca</taxon>
        <taxon>Gastropoda</taxon>
        <taxon>Heterobranchia</taxon>
        <taxon>Euthyneura</taxon>
        <taxon>Panpulmonata</taxon>
        <taxon>Sacoglossa</taxon>
        <taxon>Placobranchoidea</taxon>
        <taxon>Plakobranchidae</taxon>
        <taxon>Plakobranchus</taxon>
    </lineage>
</organism>
<evidence type="ECO:0000313" key="2">
    <source>
        <dbReference type="Proteomes" id="UP000735302"/>
    </source>
</evidence>
<dbReference type="AlphaFoldDB" id="A0AAV4DEZ3"/>
<name>A0AAV4DEZ3_9GAST</name>
<proteinExistence type="predicted"/>
<reference evidence="1 2" key="1">
    <citation type="journal article" date="2021" name="Elife">
        <title>Chloroplast acquisition without the gene transfer in kleptoplastic sea slugs, Plakobranchus ocellatus.</title>
        <authorList>
            <person name="Maeda T."/>
            <person name="Takahashi S."/>
            <person name="Yoshida T."/>
            <person name="Shimamura S."/>
            <person name="Takaki Y."/>
            <person name="Nagai Y."/>
            <person name="Toyoda A."/>
            <person name="Suzuki Y."/>
            <person name="Arimoto A."/>
            <person name="Ishii H."/>
            <person name="Satoh N."/>
            <person name="Nishiyama T."/>
            <person name="Hasebe M."/>
            <person name="Maruyama T."/>
            <person name="Minagawa J."/>
            <person name="Obokata J."/>
            <person name="Shigenobu S."/>
        </authorList>
    </citation>
    <scope>NUCLEOTIDE SEQUENCE [LARGE SCALE GENOMIC DNA]</scope>
</reference>
<keyword evidence="2" id="KW-1185">Reference proteome</keyword>
<gene>
    <name evidence="1" type="ORF">PoB_006917500</name>
</gene>
<dbReference type="Proteomes" id="UP000735302">
    <property type="component" value="Unassembled WGS sequence"/>
</dbReference>
<accession>A0AAV4DEZ3</accession>
<comment type="caution">
    <text evidence="1">The sequence shown here is derived from an EMBL/GenBank/DDBJ whole genome shotgun (WGS) entry which is preliminary data.</text>
</comment>
<evidence type="ECO:0000313" key="1">
    <source>
        <dbReference type="EMBL" id="GFO42670.1"/>
    </source>
</evidence>
<protein>
    <submittedName>
        <fullName evidence="1">Uncharacterized protein</fullName>
    </submittedName>
</protein>
<dbReference type="EMBL" id="BLXT01007816">
    <property type="protein sequence ID" value="GFO42670.1"/>
    <property type="molecule type" value="Genomic_DNA"/>
</dbReference>
<sequence>MEKVLKYPLSSVPWSLSSSDCLPLKTNKATLLHKLEDTFNCFESQDFSRQPNTAYIIDGNALLHCLSSGPDTFKNLAKQAFHSLPQTASVHFVTDTYKPYSTKSCECLRNGGIYSKELCTTRISNKSFKKFQGISV</sequence>